<evidence type="ECO:0000313" key="1">
    <source>
        <dbReference type="EMBL" id="GAH43262.1"/>
    </source>
</evidence>
<feature type="non-terminal residue" evidence="1">
    <location>
        <position position="169"/>
    </location>
</feature>
<gene>
    <name evidence="1" type="ORF">S03H2_11640</name>
</gene>
<proteinExistence type="predicted"/>
<reference evidence="1" key="1">
    <citation type="journal article" date="2014" name="Front. Microbiol.">
        <title>High frequency of phylogenetically diverse reductive dehalogenase-homologous genes in deep subseafloor sedimentary metagenomes.</title>
        <authorList>
            <person name="Kawai M."/>
            <person name="Futagami T."/>
            <person name="Toyoda A."/>
            <person name="Takaki Y."/>
            <person name="Nishi S."/>
            <person name="Hori S."/>
            <person name="Arai W."/>
            <person name="Tsubouchi T."/>
            <person name="Morono Y."/>
            <person name="Uchiyama I."/>
            <person name="Ito T."/>
            <person name="Fujiyama A."/>
            <person name="Inagaki F."/>
            <person name="Takami H."/>
        </authorList>
    </citation>
    <scope>NUCLEOTIDE SEQUENCE</scope>
    <source>
        <strain evidence="1">Expedition CK06-06</strain>
    </source>
</reference>
<organism evidence="1">
    <name type="scientific">marine sediment metagenome</name>
    <dbReference type="NCBI Taxonomy" id="412755"/>
    <lineage>
        <taxon>unclassified sequences</taxon>
        <taxon>metagenomes</taxon>
        <taxon>ecological metagenomes</taxon>
    </lineage>
</organism>
<dbReference type="AlphaFoldDB" id="X1FE47"/>
<protein>
    <submittedName>
        <fullName evidence="1">Uncharacterized protein</fullName>
    </submittedName>
</protein>
<comment type="caution">
    <text evidence="1">The sequence shown here is derived from an EMBL/GenBank/DDBJ whole genome shotgun (WGS) entry which is preliminary data.</text>
</comment>
<dbReference type="EMBL" id="BARU01005931">
    <property type="protein sequence ID" value="GAH43262.1"/>
    <property type="molecule type" value="Genomic_DNA"/>
</dbReference>
<sequence length="169" mass="19190">MVIMSRKLKILIVVNILLLISFMGLVFDMNNVVAQSNGDSLTIPTNFTLLELGENTGNKENVSSIDIDLPSSSWNLNEVHLNFSNIKLGQETKTIEDGFDYKYKRIYRQNPSWRTHGYGIQINVTEPTILYGVDLYGYKSSSTIETIQVQIRGYDDVDNKPNDTIYRSA</sequence>
<name>X1FE47_9ZZZZ</name>
<accession>X1FE47</accession>